<organism evidence="2">
    <name type="scientific">Physcomitrium patens</name>
    <name type="common">Spreading-leaved earth moss</name>
    <name type="synonym">Physcomitrella patens</name>
    <dbReference type="NCBI Taxonomy" id="3218"/>
    <lineage>
        <taxon>Eukaryota</taxon>
        <taxon>Viridiplantae</taxon>
        <taxon>Streptophyta</taxon>
        <taxon>Embryophyta</taxon>
        <taxon>Bryophyta</taxon>
        <taxon>Bryophytina</taxon>
        <taxon>Bryopsida</taxon>
        <taxon>Funariidae</taxon>
        <taxon>Funariales</taxon>
        <taxon>Funariaceae</taxon>
        <taxon>Physcomitrium</taxon>
    </lineage>
</organism>
<dbReference type="EMBL" id="ABEU02000023">
    <property type="protein sequence ID" value="PNR29059.1"/>
    <property type="molecule type" value="Genomic_DNA"/>
</dbReference>
<feature type="compositionally biased region" description="Basic and acidic residues" evidence="1">
    <location>
        <begin position="69"/>
        <end position="81"/>
    </location>
</feature>
<dbReference type="EnsemblPlants" id="Pp3c23_7890V3.1">
    <property type="protein sequence ID" value="PAC:32949222.CDS.1"/>
    <property type="gene ID" value="Pp3c23_7890"/>
</dbReference>
<feature type="compositionally biased region" description="Basic residues" evidence="1">
    <location>
        <begin position="82"/>
        <end position="98"/>
    </location>
</feature>
<dbReference type="Gramene" id="Pp3c23_7890V3.1">
    <property type="protein sequence ID" value="PAC:32949222.CDS.1"/>
    <property type="gene ID" value="Pp3c23_7890"/>
</dbReference>
<accession>A0A2K1IIF7</accession>
<reference evidence="3" key="3">
    <citation type="submission" date="2020-12" db="UniProtKB">
        <authorList>
            <consortium name="EnsemblPlants"/>
        </authorList>
    </citation>
    <scope>IDENTIFICATION</scope>
</reference>
<reference evidence="2 4" key="1">
    <citation type="journal article" date="2008" name="Science">
        <title>The Physcomitrella genome reveals evolutionary insights into the conquest of land by plants.</title>
        <authorList>
            <person name="Rensing S."/>
            <person name="Lang D."/>
            <person name="Zimmer A."/>
            <person name="Terry A."/>
            <person name="Salamov A."/>
            <person name="Shapiro H."/>
            <person name="Nishiyama T."/>
            <person name="Perroud P.-F."/>
            <person name="Lindquist E."/>
            <person name="Kamisugi Y."/>
            <person name="Tanahashi T."/>
            <person name="Sakakibara K."/>
            <person name="Fujita T."/>
            <person name="Oishi K."/>
            <person name="Shin-I T."/>
            <person name="Kuroki Y."/>
            <person name="Toyoda A."/>
            <person name="Suzuki Y."/>
            <person name="Hashimoto A."/>
            <person name="Yamaguchi K."/>
            <person name="Sugano A."/>
            <person name="Kohara Y."/>
            <person name="Fujiyama A."/>
            <person name="Anterola A."/>
            <person name="Aoki S."/>
            <person name="Ashton N."/>
            <person name="Barbazuk W.B."/>
            <person name="Barker E."/>
            <person name="Bennetzen J."/>
            <person name="Bezanilla M."/>
            <person name="Blankenship R."/>
            <person name="Cho S.H."/>
            <person name="Dutcher S."/>
            <person name="Estelle M."/>
            <person name="Fawcett J.A."/>
            <person name="Gundlach H."/>
            <person name="Hanada K."/>
            <person name="Heyl A."/>
            <person name="Hicks K.A."/>
            <person name="Hugh J."/>
            <person name="Lohr M."/>
            <person name="Mayer K."/>
            <person name="Melkozernov A."/>
            <person name="Murata T."/>
            <person name="Nelson D."/>
            <person name="Pils B."/>
            <person name="Prigge M."/>
            <person name="Reiss B."/>
            <person name="Renner T."/>
            <person name="Rombauts S."/>
            <person name="Rushton P."/>
            <person name="Sanderfoot A."/>
            <person name="Schween G."/>
            <person name="Shiu S.-H."/>
            <person name="Stueber K."/>
            <person name="Theodoulou F.L."/>
            <person name="Tu H."/>
            <person name="Van de Peer Y."/>
            <person name="Verrier P.J."/>
            <person name="Waters E."/>
            <person name="Wood A."/>
            <person name="Yang L."/>
            <person name="Cove D."/>
            <person name="Cuming A."/>
            <person name="Hasebe M."/>
            <person name="Lucas S."/>
            <person name="Mishler D.B."/>
            <person name="Reski R."/>
            <person name="Grigoriev I."/>
            <person name="Quatrano R.S."/>
            <person name="Boore J.L."/>
        </authorList>
    </citation>
    <scope>NUCLEOTIDE SEQUENCE [LARGE SCALE GENOMIC DNA]</scope>
    <source>
        <strain evidence="3 4">cv. Gransden 2004</strain>
    </source>
</reference>
<feature type="region of interest" description="Disordered" evidence="1">
    <location>
        <begin position="69"/>
        <end position="98"/>
    </location>
</feature>
<feature type="region of interest" description="Disordered" evidence="1">
    <location>
        <begin position="19"/>
        <end position="55"/>
    </location>
</feature>
<evidence type="ECO:0000313" key="2">
    <source>
        <dbReference type="EMBL" id="PNR29059.1"/>
    </source>
</evidence>
<evidence type="ECO:0000256" key="1">
    <source>
        <dbReference type="SAM" id="MobiDB-lite"/>
    </source>
</evidence>
<evidence type="ECO:0000313" key="4">
    <source>
        <dbReference type="Proteomes" id="UP000006727"/>
    </source>
</evidence>
<evidence type="ECO:0000313" key="3">
    <source>
        <dbReference type="EnsemblPlants" id="PAC:32949222.CDS.1"/>
    </source>
</evidence>
<gene>
    <name evidence="2" type="ORF">PHYPA_027751</name>
</gene>
<name>A0A2K1IIF7_PHYPA</name>
<dbReference type="AlphaFoldDB" id="A0A2K1IIF7"/>
<dbReference type="Proteomes" id="UP000006727">
    <property type="component" value="Chromosome 23"/>
</dbReference>
<sequence>MSRSARIYTARALPNIPGIRVKPRDALPPTPQRFPDPSSKESIIPSTSFPPPADFETHHILKWSYSARARDRNREQSDLRQRALRRPEKKTKTKTKLN</sequence>
<protein>
    <submittedName>
        <fullName evidence="2 3">Uncharacterized protein</fullName>
    </submittedName>
</protein>
<keyword evidence="4" id="KW-1185">Reference proteome</keyword>
<reference evidence="2 4" key="2">
    <citation type="journal article" date="2018" name="Plant J.">
        <title>The Physcomitrella patens chromosome-scale assembly reveals moss genome structure and evolution.</title>
        <authorList>
            <person name="Lang D."/>
            <person name="Ullrich K.K."/>
            <person name="Murat F."/>
            <person name="Fuchs J."/>
            <person name="Jenkins J."/>
            <person name="Haas F.B."/>
            <person name="Piednoel M."/>
            <person name="Gundlach H."/>
            <person name="Van Bel M."/>
            <person name="Meyberg R."/>
            <person name="Vives C."/>
            <person name="Morata J."/>
            <person name="Symeonidi A."/>
            <person name="Hiss M."/>
            <person name="Muchero W."/>
            <person name="Kamisugi Y."/>
            <person name="Saleh O."/>
            <person name="Blanc G."/>
            <person name="Decker E.L."/>
            <person name="van Gessel N."/>
            <person name="Grimwood J."/>
            <person name="Hayes R.D."/>
            <person name="Graham S.W."/>
            <person name="Gunter L.E."/>
            <person name="McDaniel S.F."/>
            <person name="Hoernstein S.N.W."/>
            <person name="Larsson A."/>
            <person name="Li F.W."/>
            <person name="Perroud P.F."/>
            <person name="Phillips J."/>
            <person name="Ranjan P."/>
            <person name="Rokshar D.S."/>
            <person name="Rothfels C.J."/>
            <person name="Schneider L."/>
            <person name="Shu S."/>
            <person name="Stevenson D.W."/>
            <person name="Thummler F."/>
            <person name="Tillich M."/>
            <person name="Villarreal Aguilar J.C."/>
            <person name="Widiez T."/>
            <person name="Wong G.K."/>
            <person name="Wymore A."/>
            <person name="Zhang Y."/>
            <person name="Zimmer A.D."/>
            <person name="Quatrano R.S."/>
            <person name="Mayer K.F.X."/>
            <person name="Goodstein D."/>
            <person name="Casacuberta J.M."/>
            <person name="Vandepoele K."/>
            <person name="Reski R."/>
            <person name="Cuming A.C."/>
            <person name="Tuskan G.A."/>
            <person name="Maumus F."/>
            <person name="Salse J."/>
            <person name="Schmutz J."/>
            <person name="Rensing S.A."/>
        </authorList>
    </citation>
    <scope>NUCLEOTIDE SEQUENCE [LARGE SCALE GENOMIC DNA]</scope>
    <source>
        <strain evidence="3 4">cv. Gransden 2004</strain>
    </source>
</reference>
<proteinExistence type="predicted"/>